<evidence type="ECO:0000313" key="2">
    <source>
        <dbReference type="EMBL" id="XCF16635.1"/>
    </source>
</evidence>
<proteinExistence type="predicted"/>
<accession>A0AAU8CCN1</accession>
<organism evidence="2">
    <name type="scientific">Halobacterium sp. NMX12-1</name>
    <dbReference type="NCBI Taxonomy" id="3166650"/>
    <lineage>
        <taxon>Archaea</taxon>
        <taxon>Methanobacteriati</taxon>
        <taxon>Methanobacteriota</taxon>
        <taxon>Stenosarchaea group</taxon>
        <taxon>Halobacteria</taxon>
        <taxon>Halobacteriales</taxon>
        <taxon>Halobacteriaceae</taxon>
        <taxon>Halobacterium</taxon>
    </lineage>
</organism>
<reference evidence="2" key="1">
    <citation type="submission" date="2024-06" db="EMBL/GenBank/DDBJ databases">
        <title>Genome Sequence of an extremely halophilic archaeon isolated from Permian era halite, Salado Formation, Carlsbad, New Mexico: Halobacterium sp. strain NMX12-1.</title>
        <authorList>
            <person name="Sotoa L."/>
            <person name="DasSarma P."/>
            <person name="Anton B.P."/>
            <person name="Vincze T."/>
            <person name="Verma I."/>
            <person name="Eralp B."/>
            <person name="Powers D.W."/>
            <person name="Dozier B.L."/>
            <person name="Roberts R.J."/>
            <person name="DasSarma S."/>
        </authorList>
    </citation>
    <scope>NUCLEOTIDE SEQUENCE</scope>
    <source>
        <strain evidence="2">NMX12-1</strain>
    </source>
</reference>
<dbReference type="AlphaFoldDB" id="A0AAU8CCN1"/>
<sequence length="70" mass="8200">MDRTPVSSSNLSSVGYDEEDRVLEIEFNSGGVYQYYDVPPRIHKELMNASSHGSYFHSHIKENFRYDQIR</sequence>
<protein>
    <submittedName>
        <fullName evidence="2">KTSC domain-containing protein</fullName>
    </submittedName>
</protein>
<dbReference type="KEGG" id="hanx:ABSL23_15530"/>
<gene>
    <name evidence="2" type="ORF">ABSL23_15530</name>
</gene>
<dbReference type="Pfam" id="PF13619">
    <property type="entry name" value="KTSC"/>
    <property type="match status" value="1"/>
</dbReference>
<dbReference type="EMBL" id="CP159204">
    <property type="protein sequence ID" value="XCF16635.1"/>
    <property type="molecule type" value="Genomic_DNA"/>
</dbReference>
<evidence type="ECO:0000259" key="1">
    <source>
        <dbReference type="Pfam" id="PF13619"/>
    </source>
</evidence>
<dbReference type="GeneID" id="91110589"/>
<feature type="domain" description="KTSC" evidence="1">
    <location>
        <begin position="7"/>
        <end position="64"/>
    </location>
</feature>
<dbReference type="RefSeq" id="WP_353634437.1">
    <property type="nucleotide sequence ID" value="NZ_CP159204.1"/>
</dbReference>
<dbReference type="InterPro" id="IPR025309">
    <property type="entry name" value="KTSC_dom"/>
</dbReference>
<name>A0AAU8CCN1_9EURY</name>